<gene>
    <name evidence="2" type="ORF">ACAOBT_LOCUS7005</name>
</gene>
<evidence type="ECO:0000256" key="1">
    <source>
        <dbReference type="SAM" id="MobiDB-lite"/>
    </source>
</evidence>
<dbReference type="AlphaFoldDB" id="A0A9P0K3K3"/>
<evidence type="ECO:0000313" key="3">
    <source>
        <dbReference type="Proteomes" id="UP001152888"/>
    </source>
</evidence>
<sequence>MVCDSDGYTGNPAPAPNRTDSKSNANDGKREILLEPVKELMNVKIVQEETQIQQLMEIKKKTTQITALYDRIQ</sequence>
<name>A0A9P0K3K3_ACAOB</name>
<protein>
    <submittedName>
        <fullName evidence="2">Uncharacterized protein</fullName>
    </submittedName>
</protein>
<accession>A0A9P0K3K3</accession>
<comment type="caution">
    <text evidence="2">The sequence shown here is derived from an EMBL/GenBank/DDBJ whole genome shotgun (WGS) entry which is preliminary data.</text>
</comment>
<proteinExistence type="predicted"/>
<dbReference type="Proteomes" id="UP001152888">
    <property type="component" value="Unassembled WGS sequence"/>
</dbReference>
<dbReference type="EMBL" id="CAKOFQ010006736">
    <property type="protein sequence ID" value="CAH1966718.1"/>
    <property type="molecule type" value="Genomic_DNA"/>
</dbReference>
<evidence type="ECO:0000313" key="2">
    <source>
        <dbReference type="EMBL" id="CAH1966718.1"/>
    </source>
</evidence>
<reference evidence="2" key="1">
    <citation type="submission" date="2022-03" db="EMBL/GenBank/DDBJ databases">
        <authorList>
            <person name="Sayadi A."/>
        </authorList>
    </citation>
    <scope>NUCLEOTIDE SEQUENCE</scope>
</reference>
<feature type="region of interest" description="Disordered" evidence="1">
    <location>
        <begin position="1"/>
        <end position="30"/>
    </location>
</feature>
<keyword evidence="3" id="KW-1185">Reference proteome</keyword>
<organism evidence="2 3">
    <name type="scientific">Acanthoscelides obtectus</name>
    <name type="common">Bean weevil</name>
    <name type="synonym">Bruchus obtectus</name>
    <dbReference type="NCBI Taxonomy" id="200917"/>
    <lineage>
        <taxon>Eukaryota</taxon>
        <taxon>Metazoa</taxon>
        <taxon>Ecdysozoa</taxon>
        <taxon>Arthropoda</taxon>
        <taxon>Hexapoda</taxon>
        <taxon>Insecta</taxon>
        <taxon>Pterygota</taxon>
        <taxon>Neoptera</taxon>
        <taxon>Endopterygota</taxon>
        <taxon>Coleoptera</taxon>
        <taxon>Polyphaga</taxon>
        <taxon>Cucujiformia</taxon>
        <taxon>Chrysomeloidea</taxon>
        <taxon>Chrysomelidae</taxon>
        <taxon>Bruchinae</taxon>
        <taxon>Bruchini</taxon>
        <taxon>Acanthoscelides</taxon>
    </lineage>
</organism>